<sequence length="57" mass="6403">MDWSISGASTVLGRFHSQVVLLKEPCLKLPLILREALPCNPLLRNAPFLKPKLSRHP</sequence>
<evidence type="ECO:0000313" key="1">
    <source>
        <dbReference type="EMBL" id="MCD7453485.1"/>
    </source>
</evidence>
<dbReference type="Proteomes" id="UP000823775">
    <property type="component" value="Unassembled WGS sequence"/>
</dbReference>
<protein>
    <submittedName>
        <fullName evidence="1">Uncharacterized protein</fullName>
    </submittedName>
</protein>
<proteinExistence type="predicted"/>
<gene>
    <name evidence="1" type="ORF">HAX54_021109</name>
</gene>
<keyword evidence="2" id="KW-1185">Reference proteome</keyword>
<reference evidence="1 2" key="1">
    <citation type="journal article" date="2021" name="BMC Genomics">
        <title>Datura genome reveals duplications of psychoactive alkaloid biosynthetic genes and high mutation rate following tissue culture.</title>
        <authorList>
            <person name="Rajewski A."/>
            <person name="Carter-House D."/>
            <person name="Stajich J."/>
            <person name="Litt A."/>
        </authorList>
    </citation>
    <scope>NUCLEOTIDE SEQUENCE [LARGE SCALE GENOMIC DNA]</scope>
    <source>
        <strain evidence="1">AR-01</strain>
    </source>
</reference>
<comment type="caution">
    <text evidence="1">The sequence shown here is derived from an EMBL/GenBank/DDBJ whole genome shotgun (WGS) entry which is preliminary data.</text>
</comment>
<feature type="non-terminal residue" evidence="1">
    <location>
        <position position="57"/>
    </location>
</feature>
<organism evidence="1 2">
    <name type="scientific">Datura stramonium</name>
    <name type="common">Jimsonweed</name>
    <name type="synonym">Common thornapple</name>
    <dbReference type="NCBI Taxonomy" id="4076"/>
    <lineage>
        <taxon>Eukaryota</taxon>
        <taxon>Viridiplantae</taxon>
        <taxon>Streptophyta</taxon>
        <taxon>Embryophyta</taxon>
        <taxon>Tracheophyta</taxon>
        <taxon>Spermatophyta</taxon>
        <taxon>Magnoliopsida</taxon>
        <taxon>eudicotyledons</taxon>
        <taxon>Gunneridae</taxon>
        <taxon>Pentapetalae</taxon>
        <taxon>asterids</taxon>
        <taxon>lamiids</taxon>
        <taxon>Solanales</taxon>
        <taxon>Solanaceae</taxon>
        <taxon>Solanoideae</taxon>
        <taxon>Datureae</taxon>
        <taxon>Datura</taxon>
    </lineage>
</organism>
<evidence type="ECO:0000313" key="2">
    <source>
        <dbReference type="Proteomes" id="UP000823775"/>
    </source>
</evidence>
<dbReference type="EMBL" id="JACEIK010000254">
    <property type="protein sequence ID" value="MCD7453485.1"/>
    <property type="molecule type" value="Genomic_DNA"/>
</dbReference>
<accession>A0ABS8S5H3</accession>
<name>A0ABS8S5H3_DATST</name>